<dbReference type="OrthoDB" id="2142040at2759"/>
<reference evidence="1 2" key="1">
    <citation type="journal article" date="2013" name="PLoS Genet.">
        <title>The genome and development-dependent transcriptomes of Pyronema confluens: a window into fungal evolution.</title>
        <authorList>
            <person name="Traeger S."/>
            <person name="Altegoer F."/>
            <person name="Freitag M."/>
            <person name="Gabaldon T."/>
            <person name="Kempken F."/>
            <person name="Kumar A."/>
            <person name="Marcet-Houben M."/>
            <person name="Poggeler S."/>
            <person name="Stajich J.E."/>
            <person name="Nowrousian M."/>
        </authorList>
    </citation>
    <scope>NUCLEOTIDE SEQUENCE [LARGE SCALE GENOMIC DNA]</scope>
    <source>
        <strain evidence="2">CBS 100304</strain>
        <tissue evidence="1">Vegetative mycelium</tissue>
    </source>
</reference>
<organism evidence="1 2">
    <name type="scientific">Pyronema omphalodes (strain CBS 100304)</name>
    <name type="common">Pyronema confluens</name>
    <dbReference type="NCBI Taxonomy" id="1076935"/>
    <lineage>
        <taxon>Eukaryota</taxon>
        <taxon>Fungi</taxon>
        <taxon>Dikarya</taxon>
        <taxon>Ascomycota</taxon>
        <taxon>Pezizomycotina</taxon>
        <taxon>Pezizomycetes</taxon>
        <taxon>Pezizales</taxon>
        <taxon>Pyronemataceae</taxon>
        <taxon>Pyronema</taxon>
    </lineage>
</organism>
<keyword evidence="2" id="KW-1185">Reference proteome</keyword>
<dbReference type="Proteomes" id="UP000018144">
    <property type="component" value="Unassembled WGS sequence"/>
</dbReference>
<evidence type="ECO:0000313" key="2">
    <source>
        <dbReference type="Proteomes" id="UP000018144"/>
    </source>
</evidence>
<dbReference type="EMBL" id="HF935726">
    <property type="protein sequence ID" value="CCX12880.1"/>
    <property type="molecule type" value="Genomic_DNA"/>
</dbReference>
<name>U4L693_PYROM</name>
<dbReference type="AlphaFoldDB" id="U4L693"/>
<protein>
    <submittedName>
        <fullName evidence="1">Similar to ankyrin repeat protein [Ajellomyces dermatitidis ER-3] acc. no. EEQ85046</fullName>
    </submittedName>
</protein>
<accession>U4L693</accession>
<evidence type="ECO:0000313" key="1">
    <source>
        <dbReference type="EMBL" id="CCX12880.1"/>
    </source>
</evidence>
<proteinExistence type="predicted"/>
<sequence length="209" mass="23740">MEYDAVLSRMPFILKTKILDDLFIDRKISGGQIDRPTIVLTITDGCVSGENERNFLRVMHLYSSWSKTSPYANSAARFAFGLVGSNLEARDQRLREKGPKEAEHLTNFLSSNERNRSQLKDITNNKKKWSILKDLLLGGMFVQDEDLFHSGQPSEKIIVNLDTLKSADPQPLKAIDERVEGWKALVEFDPDMVADAWADLVVVWTEPEL</sequence>
<gene>
    <name evidence="1" type="ORF">PCON_12474</name>
</gene>